<accession>A0A4V4HE99</accession>
<evidence type="ECO:0000313" key="1">
    <source>
        <dbReference type="EMBL" id="THU90175.1"/>
    </source>
</evidence>
<dbReference type="AlphaFoldDB" id="A0A4V4HE99"/>
<feature type="non-terminal residue" evidence="1">
    <location>
        <position position="1"/>
    </location>
</feature>
<name>A0A4V4HE99_DENBC</name>
<proteinExistence type="predicted"/>
<dbReference type="Proteomes" id="UP000297245">
    <property type="component" value="Unassembled WGS sequence"/>
</dbReference>
<organism evidence="1 2">
    <name type="scientific">Dendrothele bispora (strain CBS 962.96)</name>
    <dbReference type="NCBI Taxonomy" id="1314807"/>
    <lineage>
        <taxon>Eukaryota</taxon>
        <taxon>Fungi</taxon>
        <taxon>Dikarya</taxon>
        <taxon>Basidiomycota</taxon>
        <taxon>Agaricomycotina</taxon>
        <taxon>Agaricomycetes</taxon>
        <taxon>Agaricomycetidae</taxon>
        <taxon>Agaricales</taxon>
        <taxon>Agaricales incertae sedis</taxon>
        <taxon>Dendrothele</taxon>
    </lineage>
</organism>
<dbReference type="PANTHER" id="PTHR22930">
    <property type="match status" value="1"/>
</dbReference>
<dbReference type="EMBL" id="ML179343">
    <property type="protein sequence ID" value="THU90175.1"/>
    <property type="molecule type" value="Genomic_DNA"/>
</dbReference>
<protein>
    <recommendedName>
        <fullName evidence="3">DDE Tnp4 domain-containing protein</fullName>
    </recommendedName>
</protein>
<keyword evidence="2" id="KW-1185">Reference proteome</keyword>
<sequence>CVTGLAFDHVAERFQHSKSTISEHFRNILDALSSPGFYNKHVCLPTVDAPVPIEISANRKWFPFFKDVLGAIDGTHINCCPSAAERQAARDRK</sequence>
<evidence type="ECO:0008006" key="3">
    <source>
        <dbReference type="Google" id="ProtNLM"/>
    </source>
</evidence>
<dbReference type="OrthoDB" id="1681765at2759"/>
<dbReference type="PANTHER" id="PTHR22930:SF251">
    <property type="entry name" value="DDE TNP4 DOMAIN-CONTAINING PROTEIN"/>
    <property type="match status" value="1"/>
</dbReference>
<dbReference type="InterPro" id="IPR045249">
    <property type="entry name" value="HARBI1-like"/>
</dbReference>
<feature type="non-terminal residue" evidence="1">
    <location>
        <position position="93"/>
    </location>
</feature>
<evidence type="ECO:0000313" key="2">
    <source>
        <dbReference type="Proteomes" id="UP000297245"/>
    </source>
</evidence>
<gene>
    <name evidence="1" type="ORF">K435DRAFT_602516</name>
</gene>
<reference evidence="1 2" key="1">
    <citation type="journal article" date="2019" name="Nat. Ecol. Evol.">
        <title>Megaphylogeny resolves global patterns of mushroom evolution.</title>
        <authorList>
            <person name="Varga T."/>
            <person name="Krizsan K."/>
            <person name="Foldi C."/>
            <person name="Dima B."/>
            <person name="Sanchez-Garcia M."/>
            <person name="Sanchez-Ramirez S."/>
            <person name="Szollosi G.J."/>
            <person name="Szarkandi J.G."/>
            <person name="Papp V."/>
            <person name="Albert L."/>
            <person name="Andreopoulos W."/>
            <person name="Angelini C."/>
            <person name="Antonin V."/>
            <person name="Barry K.W."/>
            <person name="Bougher N.L."/>
            <person name="Buchanan P."/>
            <person name="Buyck B."/>
            <person name="Bense V."/>
            <person name="Catcheside P."/>
            <person name="Chovatia M."/>
            <person name="Cooper J."/>
            <person name="Damon W."/>
            <person name="Desjardin D."/>
            <person name="Finy P."/>
            <person name="Geml J."/>
            <person name="Haridas S."/>
            <person name="Hughes K."/>
            <person name="Justo A."/>
            <person name="Karasinski D."/>
            <person name="Kautmanova I."/>
            <person name="Kiss B."/>
            <person name="Kocsube S."/>
            <person name="Kotiranta H."/>
            <person name="LaButti K.M."/>
            <person name="Lechner B.E."/>
            <person name="Liimatainen K."/>
            <person name="Lipzen A."/>
            <person name="Lukacs Z."/>
            <person name="Mihaltcheva S."/>
            <person name="Morgado L.N."/>
            <person name="Niskanen T."/>
            <person name="Noordeloos M.E."/>
            <person name="Ohm R.A."/>
            <person name="Ortiz-Santana B."/>
            <person name="Ovrebo C."/>
            <person name="Racz N."/>
            <person name="Riley R."/>
            <person name="Savchenko A."/>
            <person name="Shiryaev A."/>
            <person name="Soop K."/>
            <person name="Spirin V."/>
            <person name="Szebenyi C."/>
            <person name="Tomsovsky M."/>
            <person name="Tulloss R.E."/>
            <person name="Uehling J."/>
            <person name="Grigoriev I.V."/>
            <person name="Vagvolgyi C."/>
            <person name="Papp T."/>
            <person name="Martin F.M."/>
            <person name="Miettinen O."/>
            <person name="Hibbett D.S."/>
            <person name="Nagy L.G."/>
        </authorList>
    </citation>
    <scope>NUCLEOTIDE SEQUENCE [LARGE SCALE GENOMIC DNA]</scope>
    <source>
        <strain evidence="1 2">CBS 962.96</strain>
    </source>
</reference>